<accession>A0A2P8ELA8</accession>
<reference evidence="2 3" key="1">
    <citation type="submission" date="2018-03" db="EMBL/GenBank/DDBJ databases">
        <title>Genomic Encyclopedia of Archaeal and Bacterial Type Strains, Phase II (KMG-II): from individual species to whole genera.</title>
        <authorList>
            <person name="Goeker M."/>
        </authorList>
    </citation>
    <scope>NUCLEOTIDE SEQUENCE [LARGE SCALE GENOMIC DNA]</scope>
    <source>
        <strain evidence="2 3">DSM 17586</strain>
    </source>
</reference>
<dbReference type="AlphaFoldDB" id="A0A2P8ELA8"/>
<evidence type="ECO:0000313" key="3">
    <source>
        <dbReference type="Proteomes" id="UP000242133"/>
    </source>
</evidence>
<dbReference type="OrthoDB" id="7911392at2"/>
<evidence type="ECO:0008006" key="4">
    <source>
        <dbReference type="Google" id="ProtNLM"/>
    </source>
</evidence>
<sequence length="636" mass="70788">MKRYLAPIAAVFMLMACSSDVEFTPKTGDERAYWLLTDTRVDIGGRVQSQSSRALMRYQVEATAPDLHMTLIPEYMEMDGGGSSSFNSLATPDDDDELYQLLSSGFDMTLDAETGQMKAFSGRDSASWAQVLERSGDQLVEELSKGLSTPGLLQSIPAKVGTEVDLAEFNGYPAQLKVVNVTDTQLTATLSSTSAKGRIYAELTQARDSGWLEQMLLVIDAPFSMYGRTGQVRTRLAMLPEDAPAAHLGNYLSFSRGDEWYEIVHPEQDLTGIAAPTPAQVFAYDHGVYTDEVEGVNLQVLHSLDQVTVPADVIFNQVRAYDAEGVLLPVRFANVGGFSLSDFDGPVRSWSSLLPLGWDQQANLEQIHSYKAEVALQPHYMQVHTFDWTPGQEQVHDLEGIDLRITPVAGLAQVYKIEINTHGSTRYPLHYFGGVEGRMQWQDVGLGPAWLTPGERNLFNAYQQNKGSLSWRLELDEQPEQISVYLVLPEAQPSARREITFISPEVFARDPEMPPLEQHYLFGPPWQYRGKTTLDFNPEQPAMLDESGQSGQSGQSAQAVLPGEWSAACTLEVTDAEPVNGHALEWRPVDECREQECDNLYLHQQQAYELATDDGEQRYFYGREVSSRLSCQGVPQ</sequence>
<dbReference type="RefSeq" id="WP_146140025.1">
    <property type="nucleotide sequence ID" value="NZ_PYGI01000027.1"/>
</dbReference>
<feature type="compositionally biased region" description="Low complexity" evidence="1">
    <location>
        <begin position="547"/>
        <end position="559"/>
    </location>
</feature>
<proteinExistence type="predicted"/>
<organism evidence="2 3">
    <name type="scientific">Marinobacterium halophilum</name>
    <dbReference type="NCBI Taxonomy" id="267374"/>
    <lineage>
        <taxon>Bacteria</taxon>
        <taxon>Pseudomonadati</taxon>
        <taxon>Pseudomonadota</taxon>
        <taxon>Gammaproteobacteria</taxon>
        <taxon>Oceanospirillales</taxon>
        <taxon>Oceanospirillaceae</taxon>
        <taxon>Marinobacterium</taxon>
    </lineage>
</organism>
<protein>
    <recommendedName>
        <fullName evidence="4">Lipoprotein</fullName>
    </recommendedName>
</protein>
<dbReference type="PROSITE" id="PS51257">
    <property type="entry name" value="PROKAR_LIPOPROTEIN"/>
    <property type="match status" value="1"/>
</dbReference>
<keyword evidence="3" id="KW-1185">Reference proteome</keyword>
<evidence type="ECO:0000313" key="2">
    <source>
        <dbReference type="EMBL" id="PSL10257.1"/>
    </source>
</evidence>
<dbReference type="EMBL" id="PYGI01000027">
    <property type="protein sequence ID" value="PSL10257.1"/>
    <property type="molecule type" value="Genomic_DNA"/>
</dbReference>
<evidence type="ECO:0000256" key="1">
    <source>
        <dbReference type="SAM" id="MobiDB-lite"/>
    </source>
</evidence>
<name>A0A2P8ELA8_9GAMM</name>
<feature type="region of interest" description="Disordered" evidence="1">
    <location>
        <begin position="539"/>
        <end position="559"/>
    </location>
</feature>
<dbReference type="Proteomes" id="UP000242133">
    <property type="component" value="Unassembled WGS sequence"/>
</dbReference>
<gene>
    <name evidence="2" type="ORF">CLV44_12719</name>
</gene>
<comment type="caution">
    <text evidence="2">The sequence shown here is derived from an EMBL/GenBank/DDBJ whole genome shotgun (WGS) entry which is preliminary data.</text>
</comment>